<keyword evidence="9 12" id="KW-0408">Iron</keyword>
<evidence type="ECO:0000256" key="10">
    <source>
        <dbReference type="ARBA" id="ARBA00023033"/>
    </source>
</evidence>
<accession>A0AAN7B0T6</accession>
<dbReference type="InterPro" id="IPR002403">
    <property type="entry name" value="Cyt_P450_E_grp-IV"/>
</dbReference>
<keyword evidence="10" id="KW-0503">Monooxygenase</keyword>
<evidence type="ECO:0000256" key="6">
    <source>
        <dbReference type="ARBA" id="ARBA00022723"/>
    </source>
</evidence>
<dbReference type="CDD" id="cd11061">
    <property type="entry name" value="CYP67-like"/>
    <property type="match status" value="1"/>
</dbReference>
<dbReference type="GO" id="GO:0016020">
    <property type="term" value="C:membrane"/>
    <property type="evidence" value="ECO:0007669"/>
    <property type="project" value="UniProtKB-SubCell"/>
</dbReference>
<name>A0AAN7B0T6_9PEZI</name>
<keyword evidence="5 13" id="KW-0812">Transmembrane</keyword>
<keyword evidence="11 13" id="KW-0472">Membrane</keyword>
<dbReference type="Pfam" id="PF00067">
    <property type="entry name" value="p450"/>
    <property type="match status" value="1"/>
</dbReference>
<dbReference type="InterPro" id="IPR036396">
    <property type="entry name" value="Cyt_P450_sf"/>
</dbReference>
<feature type="transmembrane region" description="Helical" evidence="13">
    <location>
        <begin position="12"/>
        <end position="29"/>
    </location>
</feature>
<dbReference type="PANTHER" id="PTHR24305:SF112">
    <property type="entry name" value="L-ORNITHINE-N5-MONOOXYGENASE (EUROFUNG)"/>
    <property type="match status" value="1"/>
</dbReference>
<dbReference type="GO" id="GO:0004497">
    <property type="term" value="F:monooxygenase activity"/>
    <property type="evidence" value="ECO:0007669"/>
    <property type="project" value="UniProtKB-KW"/>
</dbReference>
<dbReference type="Proteomes" id="UP001301769">
    <property type="component" value="Unassembled WGS sequence"/>
</dbReference>
<evidence type="ECO:0000313" key="14">
    <source>
        <dbReference type="EMBL" id="KAK4206109.1"/>
    </source>
</evidence>
<dbReference type="InterPro" id="IPR050121">
    <property type="entry name" value="Cytochrome_P450_monoxygenase"/>
</dbReference>
<protein>
    <submittedName>
        <fullName evidence="14">Cytochrome P450</fullName>
    </submittedName>
</protein>
<organism evidence="14 15">
    <name type="scientific">Rhypophila decipiens</name>
    <dbReference type="NCBI Taxonomy" id="261697"/>
    <lineage>
        <taxon>Eukaryota</taxon>
        <taxon>Fungi</taxon>
        <taxon>Dikarya</taxon>
        <taxon>Ascomycota</taxon>
        <taxon>Pezizomycotina</taxon>
        <taxon>Sordariomycetes</taxon>
        <taxon>Sordariomycetidae</taxon>
        <taxon>Sordariales</taxon>
        <taxon>Naviculisporaceae</taxon>
        <taxon>Rhypophila</taxon>
    </lineage>
</organism>
<keyword evidence="15" id="KW-1185">Reference proteome</keyword>
<gene>
    <name evidence="14" type="ORF">QBC37DRAFT_301460</name>
</gene>
<evidence type="ECO:0000256" key="4">
    <source>
        <dbReference type="ARBA" id="ARBA00022617"/>
    </source>
</evidence>
<dbReference type="GO" id="GO:0005506">
    <property type="term" value="F:iron ion binding"/>
    <property type="evidence" value="ECO:0007669"/>
    <property type="project" value="InterPro"/>
</dbReference>
<sequence>MAGRISDQAVYVATGSFLTGIGIHLALFIRGEWHVYSPYIGSYYGLLLGFSLCLHVWYANFMPIFAFFSHIAGIFASIFIYRLIFHRLNRAGLPGPFWARFSKLPHVWKIRDSKNHIYLHNIHVKYGEVVRTGPAEVTIFLPEALEAVGGRQSTCIKGEFYDLLWPELALFAARDKSLHAKRRRDWNAGFSPQAIKIHEKKVLRHVQRPDQQLRIEVASGNVVNVTEFLLWFTFDVMTDFTFSGSLNLLQEDKCRQVVVKARRARSTLGPLTPAPWLLQVGLKLLPRIWWIKDWNDSITWAHDQIQDRLSRKVDDKDLVSYLMEPKTTSREELGRWLKGDSLLAILAGSEPTGQSLAGVFHELARHPDQIRKLRNDLKGISLSDNKALVVVPHLNAVLQEAMRLHANLLTGGVQKTAETGLRFGDGIYIPPHTTVVTPLYTISRREDCFEHAEEFIPERWTSRREMVRNAQAHVPFSLGTYNCFGQELGMRIMRYTVAMVVTHYDFCYAPGHDGSEMELGKSDRFTAFPGKVPLCFTLVSKAEG</sequence>
<evidence type="ECO:0000256" key="1">
    <source>
        <dbReference type="ARBA" id="ARBA00001971"/>
    </source>
</evidence>
<reference evidence="14" key="2">
    <citation type="submission" date="2023-05" db="EMBL/GenBank/DDBJ databases">
        <authorList>
            <consortium name="Lawrence Berkeley National Laboratory"/>
            <person name="Steindorff A."/>
            <person name="Hensen N."/>
            <person name="Bonometti L."/>
            <person name="Westerberg I."/>
            <person name="Brannstrom I.O."/>
            <person name="Guillou S."/>
            <person name="Cros-Aarteil S."/>
            <person name="Calhoun S."/>
            <person name="Haridas S."/>
            <person name="Kuo A."/>
            <person name="Mondo S."/>
            <person name="Pangilinan J."/>
            <person name="Riley R."/>
            <person name="Labutti K."/>
            <person name="Andreopoulos B."/>
            <person name="Lipzen A."/>
            <person name="Chen C."/>
            <person name="Yanf M."/>
            <person name="Daum C."/>
            <person name="Ng V."/>
            <person name="Clum A."/>
            <person name="Ohm R."/>
            <person name="Martin F."/>
            <person name="Silar P."/>
            <person name="Natvig D."/>
            <person name="Lalanne C."/>
            <person name="Gautier V."/>
            <person name="Ament-Velasquez S.L."/>
            <person name="Kruys A."/>
            <person name="Hutchinson M.I."/>
            <person name="Powell A.J."/>
            <person name="Barry K."/>
            <person name="Miller A.N."/>
            <person name="Grigoriev I.V."/>
            <person name="Debuchy R."/>
            <person name="Gladieux P."/>
            <person name="Thoren M.H."/>
            <person name="Johannesson H."/>
        </authorList>
    </citation>
    <scope>NUCLEOTIDE SEQUENCE</scope>
    <source>
        <strain evidence="14">PSN293</strain>
    </source>
</reference>
<evidence type="ECO:0000256" key="11">
    <source>
        <dbReference type="ARBA" id="ARBA00023136"/>
    </source>
</evidence>
<evidence type="ECO:0000256" key="7">
    <source>
        <dbReference type="ARBA" id="ARBA00022989"/>
    </source>
</evidence>
<keyword evidence="6 12" id="KW-0479">Metal-binding</keyword>
<evidence type="ECO:0000256" key="3">
    <source>
        <dbReference type="ARBA" id="ARBA00010617"/>
    </source>
</evidence>
<dbReference type="PANTHER" id="PTHR24305">
    <property type="entry name" value="CYTOCHROME P450"/>
    <property type="match status" value="1"/>
</dbReference>
<evidence type="ECO:0000256" key="5">
    <source>
        <dbReference type="ARBA" id="ARBA00022692"/>
    </source>
</evidence>
<dbReference type="InterPro" id="IPR001128">
    <property type="entry name" value="Cyt_P450"/>
</dbReference>
<keyword evidence="7 13" id="KW-1133">Transmembrane helix</keyword>
<comment type="caution">
    <text evidence="14">The sequence shown here is derived from an EMBL/GenBank/DDBJ whole genome shotgun (WGS) entry which is preliminary data.</text>
</comment>
<evidence type="ECO:0000256" key="8">
    <source>
        <dbReference type="ARBA" id="ARBA00023002"/>
    </source>
</evidence>
<evidence type="ECO:0000313" key="15">
    <source>
        <dbReference type="Proteomes" id="UP001301769"/>
    </source>
</evidence>
<comment type="cofactor">
    <cofactor evidence="1 12">
        <name>heme</name>
        <dbReference type="ChEBI" id="CHEBI:30413"/>
    </cofactor>
</comment>
<dbReference type="GO" id="GO:0016705">
    <property type="term" value="F:oxidoreductase activity, acting on paired donors, with incorporation or reduction of molecular oxygen"/>
    <property type="evidence" value="ECO:0007669"/>
    <property type="project" value="InterPro"/>
</dbReference>
<proteinExistence type="inferred from homology"/>
<dbReference type="AlphaFoldDB" id="A0AAN7B0T6"/>
<dbReference type="PRINTS" id="PR00465">
    <property type="entry name" value="EP450IV"/>
</dbReference>
<dbReference type="SUPFAM" id="SSF48264">
    <property type="entry name" value="Cytochrome P450"/>
    <property type="match status" value="1"/>
</dbReference>
<comment type="subcellular location">
    <subcellularLocation>
        <location evidence="2">Membrane</location>
    </subcellularLocation>
</comment>
<dbReference type="EMBL" id="MU858506">
    <property type="protein sequence ID" value="KAK4206109.1"/>
    <property type="molecule type" value="Genomic_DNA"/>
</dbReference>
<feature type="transmembrane region" description="Helical" evidence="13">
    <location>
        <begin position="41"/>
        <end position="58"/>
    </location>
</feature>
<evidence type="ECO:0000256" key="2">
    <source>
        <dbReference type="ARBA" id="ARBA00004370"/>
    </source>
</evidence>
<keyword evidence="8" id="KW-0560">Oxidoreductase</keyword>
<feature type="binding site" description="axial binding residue" evidence="12">
    <location>
        <position position="483"/>
    </location>
    <ligand>
        <name>heme</name>
        <dbReference type="ChEBI" id="CHEBI:30413"/>
    </ligand>
    <ligandPart>
        <name>Fe</name>
        <dbReference type="ChEBI" id="CHEBI:18248"/>
    </ligandPart>
</feature>
<evidence type="ECO:0000256" key="13">
    <source>
        <dbReference type="SAM" id="Phobius"/>
    </source>
</evidence>
<dbReference type="GO" id="GO:0020037">
    <property type="term" value="F:heme binding"/>
    <property type="evidence" value="ECO:0007669"/>
    <property type="project" value="InterPro"/>
</dbReference>
<evidence type="ECO:0000256" key="9">
    <source>
        <dbReference type="ARBA" id="ARBA00023004"/>
    </source>
</evidence>
<keyword evidence="4 12" id="KW-0349">Heme</keyword>
<dbReference type="Gene3D" id="1.10.630.10">
    <property type="entry name" value="Cytochrome P450"/>
    <property type="match status" value="1"/>
</dbReference>
<evidence type="ECO:0000256" key="12">
    <source>
        <dbReference type="PIRSR" id="PIRSR602403-1"/>
    </source>
</evidence>
<reference evidence="14" key="1">
    <citation type="journal article" date="2023" name="Mol. Phylogenet. Evol.">
        <title>Genome-scale phylogeny and comparative genomics of the fungal order Sordariales.</title>
        <authorList>
            <person name="Hensen N."/>
            <person name="Bonometti L."/>
            <person name="Westerberg I."/>
            <person name="Brannstrom I.O."/>
            <person name="Guillou S."/>
            <person name="Cros-Aarteil S."/>
            <person name="Calhoun S."/>
            <person name="Haridas S."/>
            <person name="Kuo A."/>
            <person name="Mondo S."/>
            <person name="Pangilinan J."/>
            <person name="Riley R."/>
            <person name="LaButti K."/>
            <person name="Andreopoulos B."/>
            <person name="Lipzen A."/>
            <person name="Chen C."/>
            <person name="Yan M."/>
            <person name="Daum C."/>
            <person name="Ng V."/>
            <person name="Clum A."/>
            <person name="Steindorff A."/>
            <person name="Ohm R.A."/>
            <person name="Martin F."/>
            <person name="Silar P."/>
            <person name="Natvig D.O."/>
            <person name="Lalanne C."/>
            <person name="Gautier V."/>
            <person name="Ament-Velasquez S.L."/>
            <person name="Kruys A."/>
            <person name="Hutchinson M.I."/>
            <person name="Powell A.J."/>
            <person name="Barry K."/>
            <person name="Miller A.N."/>
            <person name="Grigoriev I.V."/>
            <person name="Debuchy R."/>
            <person name="Gladieux P."/>
            <person name="Hiltunen Thoren M."/>
            <person name="Johannesson H."/>
        </authorList>
    </citation>
    <scope>NUCLEOTIDE SEQUENCE</scope>
    <source>
        <strain evidence="14">PSN293</strain>
    </source>
</reference>
<comment type="similarity">
    <text evidence="3">Belongs to the cytochrome P450 family.</text>
</comment>
<feature type="transmembrane region" description="Helical" evidence="13">
    <location>
        <begin position="64"/>
        <end position="84"/>
    </location>
</feature>